<proteinExistence type="predicted"/>
<gene>
    <name evidence="3" type="ORF">THIAE_05835</name>
</gene>
<dbReference type="Pfam" id="PF13635">
    <property type="entry name" value="DUF4143"/>
    <property type="match status" value="1"/>
</dbReference>
<protein>
    <submittedName>
        <fullName evidence="3">ATPase</fullName>
    </submittedName>
</protein>
<name>W0DSE4_9GAMM</name>
<dbReference type="InterPro" id="IPR027417">
    <property type="entry name" value="P-loop_NTPase"/>
</dbReference>
<dbReference type="STRING" id="717772.THIAE_05835"/>
<dbReference type="PANTHER" id="PTHR33295">
    <property type="entry name" value="ATPASE"/>
    <property type="match status" value="1"/>
</dbReference>
<dbReference type="AlphaFoldDB" id="W0DSE4"/>
<reference evidence="3 4" key="1">
    <citation type="submission" date="2013-12" db="EMBL/GenBank/DDBJ databases">
        <authorList>
            <consortium name="DOE Joint Genome Institute"/>
            <person name="Kappler U."/>
            <person name="Huntemann M."/>
            <person name="Han J."/>
            <person name="Chen A."/>
            <person name="Kyrpides N."/>
            <person name="Mavromatis K."/>
            <person name="Markowitz V."/>
            <person name="Palaniappan K."/>
            <person name="Ivanova N."/>
            <person name="Schaumberg A."/>
            <person name="Pati A."/>
            <person name="Liolios K."/>
            <person name="Nordberg H.P."/>
            <person name="Cantor M.N."/>
            <person name="Hua S.X."/>
            <person name="Woyke T."/>
        </authorList>
    </citation>
    <scope>NUCLEOTIDE SEQUENCE [LARGE SCALE GENOMIC DNA]</scope>
    <source>
        <strain evidence="4">AL2</strain>
    </source>
</reference>
<sequence>MKEVLIEQNPHWTQPPKTYAHREALAKLVSYLPLKHIITITGIRRCGKSTLAKMAINHLIEQGTAPTNILFVNLEQPIFLEYRHQPQYLQTVIDTYKTLCNPSGRIFVIFDEVQFFENWQVFVKSKYEIEDIKFIITGSNSSMLSAEINTLLTGRTLTLHLTPFNFREYLHYKGIAHDTEIQRIQNRIQIEIAKEEYLNWGGFYEVMETNDPIIKKDLLNSYAKNIIYRDIVPRFKIRQTEIIERLFYYLLGQATQTLNYTELANLFEMSDKSIKEYISHFENVFLFKRIDNFHTKPKERLKSVKKLYVLDNGFLQVAPKNSPGLGQSLENLVFCHLYQQNPMLTYRKAQYEVDFYSQQTLYQVAYQINQPKTQQRELNAFAHFKQPNDRCVLITYTGIEIEQTPADIQEQSIDNLLLNIDESE</sequence>
<organism evidence="3 4">
    <name type="scientific">Thiomicrospira aerophila AL3</name>
    <dbReference type="NCBI Taxonomy" id="717772"/>
    <lineage>
        <taxon>Bacteria</taxon>
        <taxon>Pseudomonadati</taxon>
        <taxon>Pseudomonadota</taxon>
        <taxon>Gammaproteobacteria</taxon>
        <taxon>Thiotrichales</taxon>
        <taxon>Piscirickettsiaceae</taxon>
        <taxon>Thiomicrospira</taxon>
    </lineage>
</organism>
<dbReference type="HOGENOM" id="CLU_041527_0_0_6"/>
<dbReference type="EMBL" id="CP007030">
    <property type="protein sequence ID" value="AHF01372.1"/>
    <property type="molecule type" value="Genomic_DNA"/>
</dbReference>
<dbReference type="Proteomes" id="UP000005380">
    <property type="component" value="Chromosome"/>
</dbReference>
<dbReference type="Gene3D" id="3.40.50.300">
    <property type="entry name" value="P-loop containing nucleotide triphosphate hydrolases"/>
    <property type="match status" value="1"/>
</dbReference>
<evidence type="ECO:0000313" key="3">
    <source>
        <dbReference type="EMBL" id="AHF01372.1"/>
    </source>
</evidence>
<dbReference type="KEGG" id="tao:THIAE_05835"/>
<dbReference type="PANTHER" id="PTHR33295:SF8">
    <property type="entry name" value="AAA+ ATPASE DOMAIN-CONTAINING PROTEIN"/>
    <property type="match status" value="1"/>
</dbReference>
<accession>W0DSE4</accession>
<evidence type="ECO:0000313" key="4">
    <source>
        <dbReference type="Proteomes" id="UP000005380"/>
    </source>
</evidence>
<keyword evidence="4" id="KW-1185">Reference proteome</keyword>
<dbReference type="RefSeq" id="WP_006460453.1">
    <property type="nucleotide sequence ID" value="NZ_CP007030.1"/>
</dbReference>
<dbReference type="SUPFAM" id="SSF52540">
    <property type="entry name" value="P-loop containing nucleoside triphosphate hydrolases"/>
    <property type="match status" value="1"/>
</dbReference>
<dbReference type="InterPro" id="IPR025420">
    <property type="entry name" value="DUF4143"/>
</dbReference>
<feature type="domain" description="DUF4143" evidence="2">
    <location>
        <begin position="229"/>
        <end position="359"/>
    </location>
</feature>
<evidence type="ECO:0000259" key="1">
    <source>
        <dbReference type="Pfam" id="PF13173"/>
    </source>
</evidence>
<dbReference type="InterPro" id="IPR041682">
    <property type="entry name" value="AAA_14"/>
</dbReference>
<dbReference type="Pfam" id="PF13173">
    <property type="entry name" value="AAA_14"/>
    <property type="match status" value="1"/>
</dbReference>
<dbReference type="InParanoid" id="W0DSE4"/>
<dbReference type="eggNOG" id="COG1373">
    <property type="taxonomic scope" value="Bacteria"/>
</dbReference>
<evidence type="ECO:0000259" key="2">
    <source>
        <dbReference type="Pfam" id="PF13635"/>
    </source>
</evidence>
<dbReference type="OrthoDB" id="9801684at2"/>
<feature type="domain" description="AAA" evidence="1">
    <location>
        <begin position="36"/>
        <end position="170"/>
    </location>
</feature>